<gene>
    <name evidence="2" type="ORF">TMPK1_02810</name>
</gene>
<comment type="caution">
    <text evidence="2">The sequence shown here is derived from an EMBL/GenBank/DDBJ whole genome shotgun (WGS) entry which is preliminary data.</text>
</comment>
<dbReference type="Pfam" id="PF00903">
    <property type="entry name" value="Glyoxalase"/>
    <property type="match status" value="1"/>
</dbReference>
<proteinExistence type="predicted"/>
<dbReference type="PROSITE" id="PS51819">
    <property type="entry name" value="VOC"/>
    <property type="match status" value="1"/>
</dbReference>
<dbReference type="InterPro" id="IPR037523">
    <property type="entry name" value="VOC_core"/>
</dbReference>
<keyword evidence="3" id="KW-1185">Reference proteome</keyword>
<dbReference type="RefSeq" id="WP_420240959.1">
    <property type="nucleotide sequence ID" value="NZ_BOPV01000001.1"/>
</dbReference>
<dbReference type="Gene3D" id="3.10.180.10">
    <property type="entry name" value="2,3-Dihydroxybiphenyl 1,2-Dioxygenase, domain 1"/>
    <property type="match status" value="1"/>
</dbReference>
<evidence type="ECO:0000313" key="2">
    <source>
        <dbReference type="EMBL" id="GIL38044.1"/>
    </source>
</evidence>
<dbReference type="AlphaFoldDB" id="A0A8S8X733"/>
<accession>A0A8S8X733</accession>
<reference evidence="2" key="1">
    <citation type="submission" date="2021-02" db="EMBL/GenBank/DDBJ databases">
        <title>Genome sequence of Rhodospirillales sp. strain TMPK1 isolated from soil.</title>
        <authorList>
            <person name="Nakai R."/>
            <person name="Kusada H."/>
            <person name="Tamaki H."/>
        </authorList>
    </citation>
    <scope>NUCLEOTIDE SEQUENCE</scope>
    <source>
        <strain evidence="2">TMPK1</strain>
    </source>
</reference>
<protein>
    <submittedName>
        <fullName evidence="2">Glyoxalase</fullName>
    </submittedName>
</protein>
<dbReference type="InterPro" id="IPR029068">
    <property type="entry name" value="Glyas_Bleomycin-R_OHBP_Dase"/>
</dbReference>
<dbReference type="InterPro" id="IPR004360">
    <property type="entry name" value="Glyas_Fos-R_dOase_dom"/>
</dbReference>
<organism evidence="2 3">
    <name type="scientific">Roseiterribacter gracilis</name>
    <dbReference type="NCBI Taxonomy" id="2812848"/>
    <lineage>
        <taxon>Bacteria</taxon>
        <taxon>Pseudomonadati</taxon>
        <taxon>Pseudomonadota</taxon>
        <taxon>Alphaproteobacteria</taxon>
        <taxon>Rhodospirillales</taxon>
        <taxon>Roseiterribacteraceae</taxon>
        <taxon>Roseiterribacter</taxon>
    </lineage>
</organism>
<dbReference type="SUPFAM" id="SSF54593">
    <property type="entry name" value="Glyoxalase/Bleomycin resistance protein/Dihydroxybiphenyl dioxygenase"/>
    <property type="match status" value="1"/>
</dbReference>
<sequence>MFAHGLVAILPCNDLDASEAFYNRLGFSRGERPADGEEDTYRILSDGKGGALHLTDAVEGWLVPGRNPFGLYLYTVEVDQLAARFVGETVERHGPEDKPWGMYEFSLSDPDQTLVRVGCPIRLRA</sequence>
<feature type="domain" description="VOC" evidence="1">
    <location>
        <begin position="2"/>
        <end position="120"/>
    </location>
</feature>
<name>A0A8S8X733_9PROT</name>
<evidence type="ECO:0000259" key="1">
    <source>
        <dbReference type="PROSITE" id="PS51819"/>
    </source>
</evidence>
<dbReference type="EMBL" id="BOPV01000001">
    <property type="protein sequence ID" value="GIL38044.1"/>
    <property type="molecule type" value="Genomic_DNA"/>
</dbReference>
<evidence type="ECO:0000313" key="3">
    <source>
        <dbReference type="Proteomes" id="UP000681075"/>
    </source>
</evidence>
<dbReference type="Proteomes" id="UP000681075">
    <property type="component" value="Unassembled WGS sequence"/>
</dbReference>